<dbReference type="InterPro" id="IPR006860">
    <property type="entry name" value="FecR"/>
</dbReference>
<dbReference type="PIRSF" id="PIRSF018266">
    <property type="entry name" value="FecR"/>
    <property type="match status" value="1"/>
</dbReference>
<dbReference type="Proteomes" id="UP000266441">
    <property type="component" value="Unassembled WGS sequence"/>
</dbReference>
<name>A0A399D4R8_9BACT</name>
<feature type="domain" description="Protein FecR C-terminal" evidence="3">
    <location>
        <begin position="308"/>
        <end position="376"/>
    </location>
</feature>
<comment type="caution">
    <text evidence="4">The sequence shown here is derived from an EMBL/GenBank/DDBJ whole genome shotgun (WGS) entry which is preliminary data.</text>
</comment>
<feature type="domain" description="FecR protein" evidence="2">
    <location>
        <begin position="137"/>
        <end position="232"/>
    </location>
</feature>
<gene>
    <name evidence="4" type="ORF">D1164_00265</name>
</gene>
<dbReference type="Gene3D" id="3.55.50.30">
    <property type="match status" value="1"/>
</dbReference>
<dbReference type="PANTHER" id="PTHR30273:SF2">
    <property type="entry name" value="PROTEIN FECR"/>
    <property type="match status" value="1"/>
</dbReference>
<dbReference type="Pfam" id="PF16344">
    <property type="entry name" value="FecR_C"/>
    <property type="match status" value="1"/>
</dbReference>
<proteinExistence type="predicted"/>
<keyword evidence="1" id="KW-1133">Transmembrane helix</keyword>
<dbReference type="FunFam" id="2.60.120.1440:FF:000001">
    <property type="entry name" value="Putative anti-sigma factor"/>
    <property type="match status" value="1"/>
</dbReference>
<evidence type="ECO:0000313" key="4">
    <source>
        <dbReference type="EMBL" id="RIH66905.1"/>
    </source>
</evidence>
<keyword evidence="5" id="KW-1185">Reference proteome</keyword>
<dbReference type="Gene3D" id="2.60.120.1440">
    <property type="match status" value="1"/>
</dbReference>
<keyword evidence="1" id="KW-0812">Transmembrane</keyword>
<sequence>MKNFNMQRKDRIIELFEKLISNQAVSKEKEELFQLINSENIDEMVFAWLKDNWDNVKYDQLNISSKAILDKIHDKLEIEESTDLRRKNPTGVRKIILTTMKYAAACILGYVIHLLVIAQTDENLNKDIIPQTVQYNEINVPKGSKSYIVLSDSTKVWLNAGAKLRYPTDFQRNTRKVFLEGEAFFNVSKKGEMPFLVNTTGIDIKVLGTQFNVKAYADDNSIETTLLEGSIEIIGLKSDKEGESNLMLEPGQKLVLLKNENIHQVSDVSSEKQPENENVTESIPVKIKRAQVITLNDTEPEVSWKEDKLIFNKERFGEIKVKLERWYGVNINVKDSEILDYRFTGTFDKETFEQAMFALKQAAKFDYSIKKKNVTVKRN</sequence>
<dbReference type="PANTHER" id="PTHR30273">
    <property type="entry name" value="PERIPLASMIC SIGNAL SENSOR AND SIGMA FACTOR ACTIVATOR FECR-RELATED"/>
    <property type="match status" value="1"/>
</dbReference>
<dbReference type="InterPro" id="IPR012373">
    <property type="entry name" value="Ferrdict_sens_TM"/>
</dbReference>
<evidence type="ECO:0000256" key="1">
    <source>
        <dbReference type="SAM" id="Phobius"/>
    </source>
</evidence>
<evidence type="ECO:0000259" key="2">
    <source>
        <dbReference type="Pfam" id="PF04773"/>
    </source>
</evidence>
<dbReference type="OrthoDB" id="783402at2"/>
<dbReference type="InterPro" id="IPR032508">
    <property type="entry name" value="FecR_C"/>
</dbReference>
<dbReference type="GO" id="GO:0016989">
    <property type="term" value="F:sigma factor antagonist activity"/>
    <property type="evidence" value="ECO:0007669"/>
    <property type="project" value="TreeGrafter"/>
</dbReference>
<organism evidence="4 5">
    <name type="scientific">Mariniphaga sediminis</name>
    <dbReference type="NCBI Taxonomy" id="1628158"/>
    <lineage>
        <taxon>Bacteria</taxon>
        <taxon>Pseudomonadati</taxon>
        <taxon>Bacteroidota</taxon>
        <taxon>Bacteroidia</taxon>
        <taxon>Marinilabiliales</taxon>
        <taxon>Prolixibacteraceae</taxon>
        <taxon>Mariniphaga</taxon>
    </lineage>
</organism>
<evidence type="ECO:0000259" key="3">
    <source>
        <dbReference type="Pfam" id="PF16344"/>
    </source>
</evidence>
<keyword evidence="1" id="KW-0472">Membrane</keyword>
<dbReference type="AlphaFoldDB" id="A0A399D4R8"/>
<feature type="transmembrane region" description="Helical" evidence="1">
    <location>
        <begin position="95"/>
        <end position="116"/>
    </location>
</feature>
<dbReference type="EMBL" id="QWET01000001">
    <property type="protein sequence ID" value="RIH66905.1"/>
    <property type="molecule type" value="Genomic_DNA"/>
</dbReference>
<dbReference type="Pfam" id="PF04773">
    <property type="entry name" value="FecR"/>
    <property type="match status" value="1"/>
</dbReference>
<reference evidence="4 5" key="1">
    <citation type="journal article" date="2015" name="Int. J. Syst. Evol. Microbiol.">
        <title>Mariniphaga sediminis sp. nov., isolated from coastal sediment.</title>
        <authorList>
            <person name="Wang F.Q."/>
            <person name="Shen Q.Y."/>
            <person name="Chen G.J."/>
            <person name="Du Z.J."/>
        </authorList>
    </citation>
    <scope>NUCLEOTIDE SEQUENCE [LARGE SCALE GENOMIC DNA]</scope>
    <source>
        <strain evidence="4 5">SY21</strain>
    </source>
</reference>
<accession>A0A399D4R8</accession>
<protein>
    <submittedName>
        <fullName evidence="4">FecR family protein</fullName>
    </submittedName>
</protein>
<evidence type="ECO:0000313" key="5">
    <source>
        <dbReference type="Proteomes" id="UP000266441"/>
    </source>
</evidence>